<evidence type="ECO:0000313" key="1">
    <source>
        <dbReference type="EMBL" id="GFQ68486.1"/>
    </source>
</evidence>
<protein>
    <submittedName>
        <fullName evidence="1">Uncharacterized protein</fullName>
    </submittedName>
</protein>
<name>A0A8X6F3B1_TRICU</name>
<accession>A0A8X6F3B1</accession>
<sequence length="70" mass="8315">MDVWGSGLQSHFRKTYFPTVEFKEWIIREEFRSNGDYPEGMWSRDIKTKISFAILMTDISLQKGESSSRY</sequence>
<evidence type="ECO:0000313" key="2">
    <source>
        <dbReference type="Proteomes" id="UP000887116"/>
    </source>
</evidence>
<dbReference type="Proteomes" id="UP000887116">
    <property type="component" value="Unassembled WGS sequence"/>
</dbReference>
<keyword evidence="2" id="KW-1185">Reference proteome</keyword>
<reference evidence="1" key="1">
    <citation type="submission" date="2020-07" db="EMBL/GenBank/DDBJ databases">
        <title>Multicomponent nature underlies the extraordinary mechanical properties of spider dragline silk.</title>
        <authorList>
            <person name="Kono N."/>
            <person name="Nakamura H."/>
            <person name="Mori M."/>
            <person name="Yoshida Y."/>
            <person name="Ohtoshi R."/>
            <person name="Malay A.D."/>
            <person name="Moran D.A.P."/>
            <person name="Tomita M."/>
            <person name="Numata K."/>
            <person name="Arakawa K."/>
        </authorList>
    </citation>
    <scope>NUCLEOTIDE SEQUENCE</scope>
</reference>
<dbReference type="AlphaFoldDB" id="A0A8X6F3B1"/>
<dbReference type="EMBL" id="BMAO01010644">
    <property type="protein sequence ID" value="GFQ68486.1"/>
    <property type="molecule type" value="Genomic_DNA"/>
</dbReference>
<organism evidence="1 2">
    <name type="scientific">Trichonephila clavata</name>
    <name type="common">Joro spider</name>
    <name type="synonym">Nephila clavata</name>
    <dbReference type="NCBI Taxonomy" id="2740835"/>
    <lineage>
        <taxon>Eukaryota</taxon>
        <taxon>Metazoa</taxon>
        <taxon>Ecdysozoa</taxon>
        <taxon>Arthropoda</taxon>
        <taxon>Chelicerata</taxon>
        <taxon>Arachnida</taxon>
        <taxon>Araneae</taxon>
        <taxon>Araneomorphae</taxon>
        <taxon>Entelegynae</taxon>
        <taxon>Araneoidea</taxon>
        <taxon>Nephilidae</taxon>
        <taxon>Trichonephila</taxon>
    </lineage>
</organism>
<gene>
    <name evidence="1" type="ORF">TNCT_319101</name>
</gene>
<proteinExistence type="predicted"/>
<comment type="caution">
    <text evidence="1">The sequence shown here is derived from an EMBL/GenBank/DDBJ whole genome shotgun (WGS) entry which is preliminary data.</text>
</comment>